<dbReference type="GO" id="GO:0006412">
    <property type="term" value="P:translation"/>
    <property type="evidence" value="ECO:0007669"/>
    <property type="project" value="UniProtKB-UniRule"/>
</dbReference>
<dbReference type="InterPro" id="IPR023798">
    <property type="entry name" value="Ribosomal_uS7_dom"/>
</dbReference>
<dbReference type="Pfam" id="PF00177">
    <property type="entry name" value="Ribosomal_S7"/>
    <property type="match status" value="1"/>
</dbReference>
<evidence type="ECO:0000256" key="5">
    <source>
        <dbReference type="ARBA" id="ARBA00023274"/>
    </source>
</evidence>
<keyword evidence="3 6" id="KW-0694">RNA-binding</keyword>
<evidence type="ECO:0000256" key="4">
    <source>
        <dbReference type="ARBA" id="ARBA00022980"/>
    </source>
</evidence>
<name>A0A2M8KDX0_9BACT</name>
<dbReference type="InterPro" id="IPR020606">
    <property type="entry name" value="Ribosomal_uS7_CS"/>
</dbReference>
<dbReference type="GO" id="GO:0000049">
    <property type="term" value="F:tRNA binding"/>
    <property type="evidence" value="ECO:0007669"/>
    <property type="project" value="UniProtKB-UniRule"/>
</dbReference>
<dbReference type="GO" id="GO:0003735">
    <property type="term" value="F:structural constituent of ribosome"/>
    <property type="evidence" value="ECO:0007669"/>
    <property type="project" value="InterPro"/>
</dbReference>
<evidence type="ECO:0000256" key="6">
    <source>
        <dbReference type="HAMAP-Rule" id="MF_00480"/>
    </source>
</evidence>
<keyword evidence="6" id="KW-0820">tRNA-binding</keyword>
<dbReference type="EMBL" id="PFDW01000051">
    <property type="protein sequence ID" value="PJE58117.1"/>
    <property type="molecule type" value="Genomic_DNA"/>
</dbReference>
<dbReference type="PROSITE" id="PS00052">
    <property type="entry name" value="RIBOSOMAL_S7"/>
    <property type="match status" value="1"/>
</dbReference>
<sequence length="154" mass="17577">MRKKRKYNKNWEPDFKYGNVLIGKLINYIMYSGKKSIAQAVVYGALDILTKQKKDALEVFETAVKNASPQMEVKSKRIGGANYQVPREVRGERKIMLSLRWIINAARSRKGKAMAEKLAAELLEASQNEGNAIKKKMDTHRMAEANKAFAHFAW</sequence>
<dbReference type="AlphaFoldDB" id="A0A2M8KDX0"/>
<keyword evidence="4 6" id="KW-0689">Ribosomal protein</keyword>
<accession>A0A2M8KDX0</accession>
<dbReference type="CDD" id="cd14869">
    <property type="entry name" value="uS7_Bacteria"/>
    <property type="match status" value="1"/>
</dbReference>
<protein>
    <recommendedName>
        <fullName evidence="6">Small ribosomal subunit protein uS7</fullName>
    </recommendedName>
</protein>
<feature type="domain" description="Small ribosomal subunit protein uS7" evidence="8">
    <location>
        <begin position="1"/>
        <end position="147"/>
    </location>
</feature>
<dbReference type="Proteomes" id="UP000231450">
    <property type="component" value="Unassembled WGS sequence"/>
</dbReference>
<evidence type="ECO:0000256" key="3">
    <source>
        <dbReference type="ARBA" id="ARBA00022884"/>
    </source>
</evidence>
<evidence type="ECO:0000259" key="8">
    <source>
        <dbReference type="Pfam" id="PF00177"/>
    </source>
</evidence>
<dbReference type="HAMAP" id="MF_00480_B">
    <property type="entry name" value="Ribosomal_uS7_B"/>
    <property type="match status" value="1"/>
</dbReference>
<dbReference type="GO" id="GO:0019843">
    <property type="term" value="F:rRNA binding"/>
    <property type="evidence" value="ECO:0007669"/>
    <property type="project" value="UniProtKB-UniRule"/>
</dbReference>
<comment type="subunit">
    <text evidence="6">Part of the 30S ribosomal subunit. Contacts proteins S9 and S11.</text>
</comment>
<dbReference type="PANTHER" id="PTHR11205">
    <property type="entry name" value="RIBOSOMAL PROTEIN S7"/>
    <property type="match status" value="1"/>
</dbReference>
<keyword evidence="5 6" id="KW-0687">Ribonucleoprotein</keyword>
<dbReference type="NCBIfam" id="TIGR01029">
    <property type="entry name" value="rpsG_bact"/>
    <property type="match status" value="1"/>
</dbReference>
<evidence type="ECO:0000313" key="9">
    <source>
        <dbReference type="EMBL" id="PJE58117.1"/>
    </source>
</evidence>
<dbReference type="InterPro" id="IPR036823">
    <property type="entry name" value="Ribosomal_uS7_dom_sf"/>
</dbReference>
<reference evidence="10" key="1">
    <citation type="submission" date="2017-09" db="EMBL/GenBank/DDBJ databases">
        <title>Depth-based differentiation of microbial function through sediment-hosted aquifers and enrichment of novel symbionts in the deep terrestrial subsurface.</title>
        <authorList>
            <person name="Probst A.J."/>
            <person name="Ladd B."/>
            <person name="Jarett J.K."/>
            <person name="Geller-Mcgrath D.E."/>
            <person name="Sieber C.M.K."/>
            <person name="Emerson J.B."/>
            <person name="Anantharaman K."/>
            <person name="Thomas B.C."/>
            <person name="Malmstrom R."/>
            <person name="Stieglmeier M."/>
            <person name="Klingl A."/>
            <person name="Woyke T."/>
            <person name="Ryan C.M."/>
            <person name="Banfield J.F."/>
        </authorList>
    </citation>
    <scope>NUCLEOTIDE SEQUENCE [LARGE SCALE GENOMIC DNA]</scope>
</reference>
<comment type="caution">
    <text evidence="9">The sequence shown here is derived from an EMBL/GenBank/DDBJ whole genome shotgun (WGS) entry which is preliminary data.</text>
</comment>
<dbReference type="InterPro" id="IPR005717">
    <property type="entry name" value="Ribosomal_uS7_bac/org-type"/>
</dbReference>
<dbReference type="SUPFAM" id="SSF47973">
    <property type="entry name" value="Ribosomal protein S7"/>
    <property type="match status" value="1"/>
</dbReference>
<evidence type="ECO:0000256" key="1">
    <source>
        <dbReference type="ARBA" id="ARBA00007151"/>
    </source>
</evidence>
<dbReference type="Gene3D" id="1.10.455.10">
    <property type="entry name" value="Ribosomal protein S7 domain"/>
    <property type="match status" value="1"/>
</dbReference>
<comment type="function">
    <text evidence="6">One of the primary rRNA binding proteins, it binds directly to 16S rRNA where it nucleates assembly of the head domain of the 30S subunit. Is located at the subunit interface close to the decoding center, probably blocks exit of the E-site tRNA.</text>
</comment>
<proteinExistence type="inferred from homology"/>
<dbReference type="FunFam" id="1.10.455.10:FF:000001">
    <property type="entry name" value="30S ribosomal protein S7"/>
    <property type="match status" value="1"/>
</dbReference>
<evidence type="ECO:0000256" key="7">
    <source>
        <dbReference type="RuleBase" id="RU003619"/>
    </source>
</evidence>
<dbReference type="InterPro" id="IPR000235">
    <property type="entry name" value="Ribosomal_uS7"/>
</dbReference>
<gene>
    <name evidence="6" type="primary">rpsG</name>
    <name evidence="9" type="ORF">COU81_02320</name>
</gene>
<dbReference type="PIRSF" id="PIRSF002122">
    <property type="entry name" value="RPS7p_RPS7a_RPS5e_RPS7o"/>
    <property type="match status" value="1"/>
</dbReference>
<evidence type="ECO:0000313" key="10">
    <source>
        <dbReference type="Proteomes" id="UP000231450"/>
    </source>
</evidence>
<organism evidence="9 10">
    <name type="scientific">Candidatus Portnoybacteria bacterium CG10_big_fil_rev_8_21_14_0_10_36_7</name>
    <dbReference type="NCBI Taxonomy" id="1974812"/>
    <lineage>
        <taxon>Bacteria</taxon>
        <taxon>Candidatus Portnoyibacteriota</taxon>
    </lineage>
</organism>
<keyword evidence="2 6" id="KW-0699">rRNA-binding</keyword>
<evidence type="ECO:0000256" key="2">
    <source>
        <dbReference type="ARBA" id="ARBA00022730"/>
    </source>
</evidence>
<dbReference type="GO" id="GO:0015935">
    <property type="term" value="C:small ribosomal subunit"/>
    <property type="evidence" value="ECO:0007669"/>
    <property type="project" value="InterPro"/>
</dbReference>
<comment type="similarity">
    <text evidence="1 6 7">Belongs to the universal ribosomal protein uS7 family.</text>
</comment>